<dbReference type="Proteomes" id="UP000033066">
    <property type="component" value="Chromosome"/>
</dbReference>
<organism evidence="1 2">
    <name type="scientific">Methanosarcina barkeri 3</name>
    <dbReference type="NCBI Taxonomy" id="1434107"/>
    <lineage>
        <taxon>Archaea</taxon>
        <taxon>Methanobacteriati</taxon>
        <taxon>Methanobacteriota</taxon>
        <taxon>Stenosarchaea group</taxon>
        <taxon>Methanomicrobia</taxon>
        <taxon>Methanosarcinales</taxon>
        <taxon>Methanosarcinaceae</taxon>
        <taxon>Methanosarcina</taxon>
    </lineage>
</organism>
<proteinExistence type="predicted"/>
<dbReference type="PATRIC" id="fig|1434107.4.peg.2722"/>
<evidence type="ECO:0000313" key="2">
    <source>
        <dbReference type="Proteomes" id="UP000033066"/>
    </source>
</evidence>
<dbReference type="Pfam" id="PF07538">
    <property type="entry name" value="ChW"/>
    <property type="match status" value="2"/>
</dbReference>
<dbReference type="KEGG" id="mbak:MSBR3_2136"/>
<sequence>MAHLENIGDVQWVTEGNFVGTRGQSRRLEGFAIKLTGKLAPQFTVQYMAHLQGIGDSGWFSDGEFCGTRGQSRRVEGIRVRVLRK</sequence>
<dbReference type="AlphaFoldDB" id="A0A0E3WWF1"/>
<protein>
    <submittedName>
        <fullName evidence="1">Surface protein, responsible for cell interaction</fullName>
    </submittedName>
</protein>
<gene>
    <name evidence="1" type="ORF">MSBR3_2136</name>
</gene>
<name>A0A0E3WWF1_METBA</name>
<dbReference type="HOGENOM" id="CLU_2504923_0_0_2"/>
<dbReference type="EMBL" id="CP009517">
    <property type="protein sequence ID" value="AKB82714.1"/>
    <property type="molecule type" value="Genomic_DNA"/>
</dbReference>
<evidence type="ECO:0000313" key="1">
    <source>
        <dbReference type="EMBL" id="AKB82714.1"/>
    </source>
</evidence>
<dbReference type="InterPro" id="IPR006637">
    <property type="entry name" value="ChW"/>
</dbReference>
<accession>A0A0E3WWF1</accession>
<dbReference type="SMART" id="SM00728">
    <property type="entry name" value="ChW"/>
    <property type="match status" value="2"/>
</dbReference>
<reference evidence="1" key="1">
    <citation type="submission" date="2014-07" db="EMBL/GenBank/DDBJ databases">
        <title>Methanogenic archaea and the global carbon cycle.</title>
        <authorList>
            <person name="Henriksen J.R."/>
            <person name="Luke J."/>
            <person name="Reinhart S."/>
            <person name="Benedict M.N."/>
            <person name="Youngblut N.D."/>
            <person name="Metcalf M.E."/>
            <person name="Whitaker R.J."/>
            <person name="Metcalf W.W."/>
        </authorList>
    </citation>
    <scope>NUCLEOTIDE SEQUENCE [LARGE SCALE GENOMIC DNA]</scope>
    <source>
        <strain evidence="1">3</strain>
    </source>
</reference>
<keyword evidence="2" id="KW-1185">Reference proteome</keyword>